<dbReference type="InterPro" id="IPR036291">
    <property type="entry name" value="NAD(P)-bd_dom_sf"/>
</dbReference>
<dbReference type="Gene3D" id="3.90.25.10">
    <property type="entry name" value="UDP-galactose 4-epimerase, domain 1"/>
    <property type="match status" value="1"/>
</dbReference>
<keyword evidence="3" id="KW-0560">Oxidoreductase</keyword>
<comment type="caution">
    <text evidence="3">The sequence shown here is derived from an EMBL/GenBank/DDBJ whole genome shotgun (WGS) entry which is preliminary data.</text>
</comment>
<dbReference type="EMBL" id="JBHEZY010000010">
    <property type="protein sequence ID" value="MFC1433810.1"/>
    <property type="molecule type" value="Genomic_DNA"/>
</dbReference>
<dbReference type="PANTHER" id="PTHR43162">
    <property type="match status" value="1"/>
</dbReference>
<dbReference type="InterPro" id="IPR051604">
    <property type="entry name" value="Ergot_Alk_Oxidoreductase"/>
</dbReference>
<dbReference type="Pfam" id="PF05368">
    <property type="entry name" value="NmrA"/>
    <property type="match status" value="1"/>
</dbReference>
<dbReference type="CDD" id="cd05269">
    <property type="entry name" value="TMR_SDR_a"/>
    <property type="match status" value="1"/>
</dbReference>
<dbReference type="SUPFAM" id="SSF51735">
    <property type="entry name" value="NAD(P)-binding Rossmann-fold domains"/>
    <property type="match status" value="1"/>
</dbReference>
<dbReference type="Gene3D" id="3.40.50.720">
    <property type="entry name" value="NAD(P)-binding Rossmann-like Domain"/>
    <property type="match status" value="1"/>
</dbReference>
<dbReference type="EC" id="1.6.5.2" evidence="3"/>
<evidence type="ECO:0000313" key="4">
    <source>
        <dbReference type="Proteomes" id="UP001592530"/>
    </source>
</evidence>
<dbReference type="Proteomes" id="UP001592530">
    <property type="component" value="Unassembled WGS sequence"/>
</dbReference>
<feature type="region of interest" description="Disordered" evidence="1">
    <location>
        <begin position="22"/>
        <end position="42"/>
    </location>
</feature>
<feature type="domain" description="NmrA-like" evidence="2">
    <location>
        <begin position="2"/>
        <end position="243"/>
    </location>
</feature>
<dbReference type="RefSeq" id="WP_380556012.1">
    <property type="nucleotide sequence ID" value="NZ_JBHEZY010000010.1"/>
</dbReference>
<organism evidence="3 4">
    <name type="scientific">Streptacidiphilus alkalitolerans</name>
    <dbReference type="NCBI Taxonomy" id="3342712"/>
    <lineage>
        <taxon>Bacteria</taxon>
        <taxon>Bacillati</taxon>
        <taxon>Actinomycetota</taxon>
        <taxon>Actinomycetes</taxon>
        <taxon>Kitasatosporales</taxon>
        <taxon>Streptomycetaceae</taxon>
        <taxon>Streptacidiphilus</taxon>
    </lineage>
</organism>
<gene>
    <name evidence="3" type="ORF">ACEZDB_24475</name>
</gene>
<dbReference type="InterPro" id="IPR008030">
    <property type="entry name" value="NmrA-like"/>
</dbReference>
<evidence type="ECO:0000256" key="1">
    <source>
        <dbReference type="SAM" id="MobiDB-lite"/>
    </source>
</evidence>
<evidence type="ECO:0000313" key="3">
    <source>
        <dbReference type="EMBL" id="MFC1433810.1"/>
    </source>
</evidence>
<dbReference type="PANTHER" id="PTHR43162:SF1">
    <property type="entry name" value="PRESTALK A DIFFERENTIATION PROTEIN A"/>
    <property type="match status" value="1"/>
</dbReference>
<evidence type="ECO:0000259" key="2">
    <source>
        <dbReference type="Pfam" id="PF05368"/>
    </source>
</evidence>
<name>A0ABV6X6B2_9ACTN</name>
<sequence length="279" mass="29704">MNTILILGGTGKTGRRIVRRLRDAGQPVRTASRTDSDTPFDLNDPSTWAPALDGVSAAYLVLPNLRPGPEGEQQPSTRFVTEAVAAGVRRLVLLSAGGSGEPHHGSPLIAAEQAVRDSGVDWTVLRPTWFSQNFSESFFLPGILAGALSLPTGEGRTPFIDAEDIAETAASALTERRHSGRTYQLTGPRALTFGEVADLIGKATGRTVRHIDVDPEVYLEQQIAQGVPADAARQFAALLAATRDDLDAATADGVERALGRAPRSFEDYVTETAATGCWN</sequence>
<dbReference type="GO" id="GO:0003955">
    <property type="term" value="F:NAD(P)H dehydrogenase (quinone) activity"/>
    <property type="evidence" value="ECO:0007669"/>
    <property type="project" value="UniProtKB-EC"/>
</dbReference>
<protein>
    <submittedName>
        <fullName evidence="3">SDR family oxidoreductase</fullName>
        <ecNumber evidence="3">1.6.5.2</ecNumber>
    </submittedName>
</protein>
<accession>A0ABV6X6B2</accession>
<proteinExistence type="predicted"/>
<reference evidence="3 4" key="1">
    <citation type="submission" date="2024-09" db="EMBL/GenBank/DDBJ databases">
        <authorList>
            <person name="Lee S.D."/>
        </authorList>
    </citation>
    <scope>NUCLEOTIDE SEQUENCE [LARGE SCALE GENOMIC DNA]</scope>
    <source>
        <strain evidence="3 4">N1-3</strain>
    </source>
</reference>